<keyword evidence="1" id="KW-0732">Signal</keyword>
<evidence type="ECO:0000313" key="2">
    <source>
        <dbReference type="EMBL" id="NEY88813.1"/>
    </source>
</evidence>
<protein>
    <recommendedName>
        <fullName evidence="4">Adenylosuccinate lyase</fullName>
    </recommendedName>
</protein>
<evidence type="ECO:0000256" key="1">
    <source>
        <dbReference type="SAM" id="SignalP"/>
    </source>
</evidence>
<comment type="caution">
    <text evidence="2">The sequence shown here is derived from an EMBL/GenBank/DDBJ whole genome shotgun (WGS) entry which is preliminary data.</text>
</comment>
<sequence length="52" mass="5588">MTKWIVATLVILTQGVFAAAALAECREKRDVSCVEGTVWDSQTHNCAPKPAA</sequence>
<feature type="signal peptide" evidence="1">
    <location>
        <begin position="1"/>
        <end position="18"/>
    </location>
</feature>
<evidence type="ECO:0008006" key="4">
    <source>
        <dbReference type="Google" id="ProtNLM"/>
    </source>
</evidence>
<keyword evidence="3" id="KW-1185">Reference proteome</keyword>
<dbReference type="RefSeq" id="WP_164622829.1">
    <property type="nucleotide sequence ID" value="NZ_JAAIVJ010000001.1"/>
</dbReference>
<dbReference type="Proteomes" id="UP000477782">
    <property type="component" value="Unassembled WGS sequence"/>
</dbReference>
<feature type="chain" id="PRO_5026696539" description="Adenylosuccinate lyase" evidence="1">
    <location>
        <begin position="19"/>
        <end position="52"/>
    </location>
</feature>
<organism evidence="2 3">
    <name type="scientific">Tabrizicola oligotrophica</name>
    <dbReference type="NCBI Taxonomy" id="2710650"/>
    <lineage>
        <taxon>Bacteria</taxon>
        <taxon>Pseudomonadati</taxon>
        <taxon>Pseudomonadota</taxon>
        <taxon>Alphaproteobacteria</taxon>
        <taxon>Rhodobacterales</taxon>
        <taxon>Paracoccaceae</taxon>
        <taxon>Tabrizicola</taxon>
    </lineage>
</organism>
<gene>
    <name evidence="2" type="ORF">G4Z14_00745</name>
</gene>
<dbReference type="AlphaFoldDB" id="A0A6M0QQ88"/>
<name>A0A6M0QQ88_9RHOB</name>
<proteinExistence type="predicted"/>
<reference evidence="2 3" key="1">
    <citation type="submission" date="2020-02" db="EMBL/GenBank/DDBJ databases">
        <authorList>
            <person name="Chen W.-M."/>
        </authorList>
    </citation>
    <scope>NUCLEOTIDE SEQUENCE [LARGE SCALE GENOMIC DNA]</scope>
    <source>
        <strain evidence="2 3">KMS-5</strain>
    </source>
</reference>
<accession>A0A6M0QQ88</accession>
<dbReference type="EMBL" id="JAAIVJ010000001">
    <property type="protein sequence ID" value="NEY88813.1"/>
    <property type="molecule type" value="Genomic_DNA"/>
</dbReference>
<evidence type="ECO:0000313" key="3">
    <source>
        <dbReference type="Proteomes" id="UP000477782"/>
    </source>
</evidence>